<evidence type="ECO:0000313" key="4">
    <source>
        <dbReference type="EMBL" id="MFD3003057.1"/>
    </source>
</evidence>
<gene>
    <name evidence="4" type="ORF">ACFS7Z_22015</name>
</gene>
<dbReference type="RefSeq" id="WP_377489680.1">
    <property type="nucleotide sequence ID" value="NZ_JBHUOX010000023.1"/>
</dbReference>
<name>A0ABW6C1B5_9BACT</name>
<dbReference type="PANTHER" id="PTHR30137:SF8">
    <property type="entry name" value="BLR5498 PROTEIN"/>
    <property type="match status" value="1"/>
</dbReference>
<evidence type="ECO:0000259" key="3">
    <source>
        <dbReference type="Pfam" id="PF00296"/>
    </source>
</evidence>
<dbReference type="InterPro" id="IPR050766">
    <property type="entry name" value="Bact_Lucif_Oxidored"/>
</dbReference>
<keyword evidence="1 4" id="KW-0560">Oxidoreductase</keyword>
<keyword evidence="5" id="KW-1185">Reference proteome</keyword>
<keyword evidence="2" id="KW-0503">Monooxygenase</keyword>
<reference evidence="5" key="1">
    <citation type="journal article" date="2019" name="Int. J. Syst. Evol. Microbiol.">
        <title>The Global Catalogue of Microorganisms (GCM) 10K type strain sequencing project: providing services to taxonomists for standard genome sequencing and annotation.</title>
        <authorList>
            <consortium name="The Broad Institute Genomics Platform"/>
            <consortium name="The Broad Institute Genome Sequencing Center for Infectious Disease"/>
            <person name="Wu L."/>
            <person name="Ma J."/>
        </authorList>
    </citation>
    <scope>NUCLEOTIDE SEQUENCE [LARGE SCALE GENOMIC DNA]</scope>
    <source>
        <strain evidence="5">KCTC 23984</strain>
    </source>
</reference>
<dbReference type="NCBIfam" id="TIGR03858">
    <property type="entry name" value="LLM_2I7G"/>
    <property type="match status" value="1"/>
</dbReference>
<dbReference type="InterPro" id="IPR036661">
    <property type="entry name" value="Luciferase-like_sf"/>
</dbReference>
<dbReference type="Gene3D" id="3.20.20.30">
    <property type="entry name" value="Luciferase-like domain"/>
    <property type="match status" value="1"/>
</dbReference>
<dbReference type="PANTHER" id="PTHR30137">
    <property type="entry name" value="LUCIFERASE-LIKE MONOOXYGENASE"/>
    <property type="match status" value="1"/>
</dbReference>
<dbReference type="InterPro" id="IPR011251">
    <property type="entry name" value="Luciferase-like_dom"/>
</dbReference>
<accession>A0ABW6C1B5</accession>
<dbReference type="EMBL" id="JBHUOX010000023">
    <property type="protein sequence ID" value="MFD3003057.1"/>
    <property type="molecule type" value="Genomic_DNA"/>
</dbReference>
<dbReference type="EC" id="1.-.-.-" evidence="4"/>
<comment type="caution">
    <text evidence="4">The sequence shown here is derived from an EMBL/GenBank/DDBJ whole genome shotgun (WGS) entry which is preliminary data.</text>
</comment>
<dbReference type="InterPro" id="IPR022290">
    <property type="entry name" value="LLM_Atu2307-like"/>
</dbReference>
<evidence type="ECO:0000256" key="2">
    <source>
        <dbReference type="ARBA" id="ARBA00023033"/>
    </source>
</evidence>
<proteinExistence type="predicted"/>
<evidence type="ECO:0000313" key="5">
    <source>
        <dbReference type="Proteomes" id="UP001597641"/>
    </source>
</evidence>
<feature type="domain" description="Luciferase-like" evidence="3">
    <location>
        <begin position="1"/>
        <end position="299"/>
    </location>
</feature>
<evidence type="ECO:0000256" key="1">
    <source>
        <dbReference type="ARBA" id="ARBA00023002"/>
    </source>
</evidence>
<protein>
    <submittedName>
        <fullName evidence="4">LLM class flavin-dependent oxidoreductase</fullName>
        <ecNumber evidence="4">1.-.-.-</ecNumber>
    </submittedName>
</protein>
<dbReference type="SUPFAM" id="SSF51679">
    <property type="entry name" value="Bacterial luciferase-like"/>
    <property type="match status" value="1"/>
</dbReference>
<dbReference type="Proteomes" id="UP001597641">
    <property type="component" value="Unassembled WGS sequence"/>
</dbReference>
<sequence length="346" mass="38463">MEIGITTFVENTPDPTTGKLLSPHERMMNLMEEIELSDQVGLDVFSIGEHHRPDFIVSSPAVVLAAAAVKTKQIRLSSGVTVLSSDDPVRVCQDFAHVDLLSKGRAEIMVGRGSFIESFPLFGNDLKDYNSLFAEKLELLIELNKSEKVTWEGTHRPSIDNRGVYPRPYQEELPIWVAVGGTPESVVRAATYGLPMALAIIGGMPERFVPFTDLYKEAYKSSGHDAAKFQLAINSHGFIADDSQKAADEYYGPYAYVMSKIGRERGWSTMNREHYDMMRATEGSLLVGSPQQVIDKILWEYELFGNTRFLLHISVGTLPHAKVMRSIELLGTVVAPAVKKAVKKQQ</sequence>
<dbReference type="Pfam" id="PF00296">
    <property type="entry name" value="Bac_luciferase"/>
    <property type="match status" value="1"/>
</dbReference>
<dbReference type="GO" id="GO:0016491">
    <property type="term" value="F:oxidoreductase activity"/>
    <property type="evidence" value="ECO:0007669"/>
    <property type="project" value="UniProtKB-KW"/>
</dbReference>
<organism evidence="4 5">
    <name type="scientific">Pontibacter toksunensis</name>
    <dbReference type="NCBI Taxonomy" id="1332631"/>
    <lineage>
        <taxon>Bacteria</taxon>
        <taxon>Pseudomonadati</taxon>
        <taxon>Bacteroidota</taxon>
        <taxon>Cytophagia</taxon>
        <taxon>Cytophagales</taxon>
        <taxon>Hymenobacteraceae</taxon>
        <taxon>Pontibacter</taxon>
    </lineage>
</organism>